<dbReference type="InterPro" id="IPR050185">
    <property type="entry name" value="Ub_carboxyl-term_hydrolase"/>
</dbReference>
<reference evidence="6" key="1">
    <citation type="submission" date="2016-11" db="UniProtKB">
        <authorList>
            <consortium name="WormBaseParasite"/>
        </authorList>
    </citation>
    <scope>IDENTIFICATION</scope>
</reference>
<keyword evidence="3" id="KW-0479">Metal-binding</keyword>
<dbReference type="Proteomes" id="UP000095283">
    <property type="component" value="Unplaced"/>
</dbReference>
<name>A0A1I7WIR9_HETBA</name>
<evidence type="ECO:0000256" key="2">
    <source>
        <dbReference type="ARBA" id="ARBA00012759"/>
    </source>
</evidence>
<keyword evidence="5" id="KW-1185">Reference proteome</keyword>
<keyword evidence="3" id="KW-0863">Zinc-finger</keyword>
<dbReference type="PANTHER" id="PTHR21646:SF19">
    <property type="entry name" value="UBIQUITIN CARBOXYL-TERMINAL HYDROLASE 3"/>
    <property type="match status" value="1"/>
</dbReference>
<evidence type="ECO:0000313" key="5">
    <source>
        <dbReference type="Proteomes" id="UP000095283"/>
    </source>
</evidence>
<sequence>MIEKREEAARPMVDCSHISGSVCIAAVNLSQLQILREFNDVDNSAGKNSLRSQKRRISGHDLDKVHWNCVSCDSSESPWLCLACGLIFCGRYVNGHGIKHYQEMNHPRHCLSMQCYTYEVFWWVSYACDDYVGGDTDDGKIYSVRHSLAYFHKARCEDHNYSSQLYISTEDIYDCEDPVDLGTEEEDEVITQAVAERIIQLDEDNGSVPEDEGKPVRTIPDFRPLHAIPDIDTNRSGPLIGGRSLRPRKRKTVSTYLECSLCRVNFYTTEQLVFTHKLEFSSADVFREYLVRLPILEPDDIIDEHQPLASPRYNTRRAASSVCITSTVQPQSSPTLIHNTFSENENLGFHQQDAHEFLRCMMDRLHAELRRCRIPESVDQWLAATCGGGNIPNGSAVTTMFEGSLQSQVVCLTCHTASNKHDPFMGECLPSIL</sequence>
<feature type="domain" description="UBP-type" evidence="4">
    <location>
        <begin position="45"/>
        <end position="148"/>
    </location>
</feature>
<evidence type="ECO:0000256" key="3">
    <source>
        <dbReference type="PROSITE-ProRule" id="PRU00502"/>
    </source>
</evidence>
<keyword evidence="3" id="KW-0862">Zinc</keyword>
<proteinExistence type="predicted"/>
<dbReference type="GO" id="GO:0016579">
    <property type="term" value="P:protein deubiquitination"/>
    <property type="evidence" value="ECO:0007669"/>
    <property type="project" value="InterPro"/>
</dbReference>
<protein>
    <recommendedName>
        <fullName evidence="2">ubiquitinyl hydrolase 1</fullName>
        <ecNumber evidence="2">3.4.19.12</ecNumber>
    </recommendedName>
</protein>
<organism evidence="5 6">
    <name type="scientific">Heterorhabditis bacteriophora</name>
    <name type="common">Entomopathogenic nematode worm</name>
    <dbReference type="NCBI Taxonomy" id="37862"/>
    <lineage>
        <taxon>Eukaryota</taxon>
        <taxon>Metazoa</taxon>
        <taxon>Ecdysozoa</taxon>
        <taxon>Nematoda</taxon>
        <taxon>Chromadorea</taxon>
        <taxon>Rhabditida</taxon>
        <taxon>Rhabditina</taxon>
        <taxon>Rhabditomorpha</taxon>
        <taxon>Strongyloidea</taxon>
        <taxon>Heterorhabditidae</taxon>
        <taxon>Heterorhabditis</taxon>
    </lineage>
</organism>
<dbReference type="SMART" id="SM00290">
    <property type="entry name" value="ZnF_UBP"/>
    <property type="match status" value="1"/>
</dbReference>
<dbReference type="EC" id="3.4.19.12" evidence="2"/>
<comment type="catalytic activity">
    <reaction evidence="1">
        <text>Thiol-dependent hydrolysis of ester, thioester, amide, peptide and isopeptide bonds formed by the C-terminal Gly of ubiquitin (a 76-residue protein attached to proteins as an intracellular targeting signal).</text>
        <dbReference type="EC" id="3.4.19.12"/>
    </reaction>
</comment>
<dbReference type="PROSITE" id="PS50271">
    <property type="entry name" value="ZF_UBP"/>
    <property type="match status" value="1"/>
</dbReference>
<dbReference type="GO" id="GO:0004843">
    <property type="term" value="F:cysteine-type deubiquitinase activity"/>
    <property type="evidence" value="ECO:0007669"/>
    <property type="project" value="UniProtKB-EC"/>
</dbReference>
<dbReference type="SUPFAM" id="SSF57850">
    <property type="entry name" value="RING/U-box"/>
    <property type="match status" value="1"/>
</dbReference>
<dbReference type="GO" id="GO:0008270">
    <property type="term" value="F:zinc ion binding"/>
    <property type="evidence" value="ECO:0007669"/>
    <property type="project" value="UniProtKB-KW"/>
</dbReference>
<accession>A0A1I7WIR9</accession>
<dbReference type="InterPro" id="IPR001607">
    <property type="entry name" value="Znf_UBP"/>
</dbReference>
<dbReference type="Gene3D" id="3.90.70.10">
    <property type="entry name" value="Cysteine proteinases"/>
    <property type="match status" value="1"/>
</dbReference>
<dbReference type="InterPro" id="IPR001394">
    <property type="entry name" value="Peptidase_C19_UCH"/>
</dbReference>
<evidence type="ECO:0000313" key="6">
    <source>
        <dbReference type="WBParaSite" id="Hba_04912"/>
    </source>
</evidence>
<dbReference type="AlphaFoldDB" id="A0A1I7WIR9"/>
<evidence type="ECO:0000256" key="1">
    <source>
        <dbReference type="ARBA" id="ARBA00000707"/>
    </source>
</evidence>
<dbReference type="WBParaSite" id="Hba_04912">
    <property type="protein sequence ID" value="Hba_04912"/>
    <property type="gene ID" value="Hba_04912"/>
</dbReference>
<evidence type="ECO:0000259" key="4">
    <source>
        <dbReference type="PROSITE" id="PS50271"/>
    </source>
</evidence>
<dbReference type="SUPFAM" id="SSF54001">
    <property type="entry name" value="Cysteine proteinases"/>
    <property type="match status" value="1"/>
</dbReference>
<dbReference type="PANTHER" id="PTHR21646">
    <property type="entry name" value="UBIQUITIN CARBOXYL-TERMINAL HYDROLASE"/>
    <property type="match status" value="1"/>
</dbReference>
<dbReference type="Pfam" id="PF02148">
    <property type="entry name" value="zf-UBP"/>
    <property type="match status" value="1"/>
</dbReference>
<dbReference type="Pfam" id="PF00443">
    <property type="entry name" value="UCH"/>
    <property type="match status" value="1"/>
</dbReference>
<dbReference type="Gene3D" id="3.30.40.10">
    <property type="entry name" value="Zinc/RING finger domain, C3HC4 (zinc finger)"/>
    <property type="match status" value="1"/>
</dbReference>
<dbReference type="InterPro" id="IPR038765">
    <property type="entry name" value="Papain-like_cys_pep_sf"/>
</dbReference>
<dbReference type="InterPro" id="IPR013083">
    <property type="entry name" value="Znf_RING/FYVE/PHD"/>
</dbReference>